<keyword evidence="3" id="KW-1185">Reference proteome</keyword>
<proteinExistence type="predicted"/>
<evidence type="ECO:0000313" key="3">
    <source>
        <dbReference type="Proteomes" id="UP000298061"/>
    </source>
</evidence>
<dbReference type="OrthoDB" id="20821at2759"/>
<protein>
    <submittedName>
        <fullName evidence="2">Uncharacterized protein</fullName>
    </submittedName>
</protein>
<reference evidence="2 3" key="1">
    <citation type="submission" date="2019-02" db="EMBL/GenBank/DDBJ databases">
        <title>Genome sequencing of the rare red list fungi Hericium alpestre (H. flagellum).</title>
        <authorList>
            <person name="Buettner E."/>
            <person name="Kellner H."/>
        </authorList>
    </citation>
    <scope>NUCLEOTIDE SEQUENCE [LARGE SCALE GENOMIC DNA]</scope>
    <source>
        <strain evidence="2 3">DSM 108284</strain>
    </source>
</reference>
<evidence type="ECO:0000313" key="2">
    <source>
        <dbReference type="EMBL" id="TFY76482.1"/>
    </source>
</evidence>
<dbReference type="AlphaFoldDB" id="A0A4Y9ZNY1"/>
<dbReference type="Proteomes" id="UP000298061">
    <property type="component" value="Unassembled WGS sequence"/>
</dbReference>
<feature type="compositionally biased region" description="Polar residues" evidence="1">
    <location>
        <begin position="285"/>
        <end position="302"/>
    </location>
</feature>
<comment type="caution">
    <text evidence="2">The sequence shown here is derived from an EMBL/GenBank/DDBJ whole genome shotgun (WGS) entry which is preliminary data.</text>
</comment>
<organism evidence="2 3">
    <name type="scientific">Hericium alpestre</name>
    <dbReference type="NCBI Taxonomy" id="135208"/>
    <lineage>
        <taxon>Eukaryota</taxon>
        <taxon>Fungi</taxon>
        <taxon>Dikarya</taxon>
        <taxon>Basidiomycota</taxon>
        <taxon>Agaricomycotina</taxon>
        <taxon>Agaricomycetes</taxon>
        <taxon>Russulales</taxon>
        <taxon>Hericiaceae</taxon>
        <taxon>Hericium</taxon>
    </lineage>
</organism>
<dbReference type="EMBL" id="SFCI01001193">
    <property type="protein sequence ID" value="TFY76482.1"/>
    <property type="molecule type" value="Genomic_DNA"/>
</dbReference>
<evidence type="ECO:0000256" key="1">
    <source>
        <dbReference type="SAM" id="MobiDB-lite"/>
    </source>
</evidence>
<feature type="region of interest" description="Disordered" evidence="1">
    <location>
        <begin position="248"/>
        <end position="310"/>
    </location>
</feature>
<sequence>MSDTKQAFVLVTIPNASLTTPTDTLNGELVLQYVAHPNAPKDIVLILKLDSFETPIDPRQPITQSTLPSGDHEYVFHSTPDDPTELLLTFPAQENIQSEIETLHSVLADYGNFRGDFVPAGSLGTDPEGPGARAIALEDGEEQDLRGRFVLVNEDNGEVIGALDDRIRVREDPTLAEKGHENDPVVVELPEDVEDVEHLSEEELIVRSIPPEQRDWMMKGAVFFSGVISGGTSLVESAMTSASKYYISHSTPEPHSRPNSAPADTKSSGPSSTSATPPPSRTLLFLQSPTTHKALSGINTASGARRHAEQ</sequence>
<feature type="compositionally biased region" description="Polar residues" evidence="1">
    <location>
        <begin position="248"/>
        <end position="259"/>
    </location>
</feature>
<gene>
    <name evidence="2" type="ORF">EWM64_g7531</name>
</gene>
<feature type="compositionally biased region" description="Low complexity" evidence="1">
    <location>
        <begin position="265"/>
        <end position="275"/>
    </location>
</feature>
<dbReference type="STRING" id="135208.A0A4Y9ZNY1"/>
<accession>A0A4Y9ZNY1</accession>
<name>A0A4Y9ZNY1_9AGAM</name>